<accession>A0ABW7CA34</accession>
<dbReference type="PANTHER" id="PTHR43581">
    <property type="entry name" value="ATP/GTP PHOSPHATASE"/>
    <property type="match status" value="1"/>
</dbReference>
<dbReference type="SUPFAM" id="SSF52540">
    <property type="entry name" value="P-loop containing nucleoside triphosphate hydrolases"/>
    <property type="match status" value="1"/>
</dbReference>
<name>A0ABW7CA34_9CYAN</name>
<proteinExistence type="predicted"/>
<feature type="domain" description="ATPase AAA-type core" evidence="1">
    <location>
        <begin position="192"/>
        <end position="280"/>
    </location>
</feature>
<dbReference type="InterPro" id="IPR051396">
    <property type="entry name" value="Bact_Antivir_Def_Nuclease"/>
</dbReference>
<dbReference type="InterPro" id="IPR003959">
    <property type="entry name" value="ATPase_AAA_core"/>
</dbReference>
<sequence>MLRFASSPIELLQWIFAYEIDSDQEVINQGKISIDGLGKFIVRNLDVSCEAIEEIQLTGSDEEQSPSSEDDVMYDGKGSDLRRGIELNINLSIESEQVQLWSQFKELAPVKIQLWENQALRLGSAKSKSYRLSTSNITLPSHRSETAQALLYSAAMFDELQEHIKQDIVDIMQELDHNIQDILMVYSRPQGEATSRRPKLHIRHTKLGLVPVSIFGDGVRRWLHIALTIFQAKDGILLIDEIESAIHTEALQNIFAMIAKWSKKLNVQVFATTHSLEAIDAMIDAADSASDLVLYRLEPTETKTRVVRHDWERLKRLRENLGQEVR</sequence>
<evidence type="ECO:0000259" key="1">
    <source>
        <dbReference type="Pfam" id="PF13304"/>
    </source>
</evidence>
<gene>
    <name evidence="2" type="ORF">VPK24_08690</name>
</gene>
<keyword evidence="3" id="KW-1185">Reference proteome</keyword>
<dbReference type="PANTHER" id="PTHR43581:SF4">
    <property type="entry name" value="ATP_GTP PHOSPHATASE"/>
    <property type="match status" value="1"/>
</dbReference>
<dbReference type="Proteomes" id="UP001604335">
    <property type="component" value="Unassembled WGS sequence"/>
</dbReference>
<reference evidence="3" key="1">
    <citation type="journal article" date="2024" name="Algal Res.">
        <title>Biochemical, toxicological and genomic investigation of a high-biomass producing Limnothrix strain isolated from Italian shallow drinking water reservoir.</title>
        <authorList>
            <person name="Simonazzi M."/>
            <person name="Shishido T.K."/>
            <person name="Delbaje E."/>
            <person name="Wahlsten M."/>
            <person name="Fewer D.P."/>
            <person name="Sivonen K."/>
            <person name="Pezzolesi L."/>
            <person name="Pistocchi R."/>
        </authorList>
    </citation>
    <scope>NUCLEOTIDE SEQUENCE [LARGE SCALE GENOMIC DNA]</scope>
    <source>
        <strain evidence="3">LRLZ20PSL1</strain>
    </source>
</reference>
<organism evidence="2 3">
    <name type="scientific">Limnothrix redekei LRLZ20PSL1</name>
    <dbReference type="NCBI Taxonomy" id="3112953"/>
    <lineage>
        <taxon>Bacteria</taxon>
        <taxon>Bacillati</taxon>
        <taxon>Cyanobacteriota</taxon>
        <taxon>Cyanophyceae</taxon>
        <taxon>Pseudanabaenales</taxon>
        <taxon>Pseudanabaenaceae</taxon>
        <taxon>Limnothrix</taxon>
    </lineage>
</organism>
<evidence type="ECO:0000313" key="2">
    <source>
        <dbReference type="EMBL" id="MFG3817712.1"/>
    </source>
</evidence>
<protein>
    <submittedName>
        <fullName evidence="2">AAA family ATPase</fullName>
    </submittedName>
</protein>
<dbReference type="InterPro" id="IPR027417">
    <property type="entry name" value="P-loop_NTPase"/>
</dbReference>
<comment type="caution">
    <text evidence="2">The sequence shown here is derived from an EMBL/GenBank/DDBJ whole genome shotgun (WGS) entry which is preliminary data.</text>
</comment>
<dbReference type="Gene3D" id="3.40.50.300">
    <property type="entry name" value="P-loop containing nucleotide triphosphate hydrolases"/>
    <property type="match status" value="1"/>
</dbReference>
<dbReference type="EMBL" id="JAZAQF010000051">
    <property type="protein sequence ID" value="MFG3817712.1"/>
    <property type="molecule type" value="Genomic_DNA"/>
</dbReference>
<evidence type="ECO:0000313" key="3">
    <source>
        <dbReference type="Proteomes" id="UP001604335"/>
    </source>
</evidence>
<dbReference type="Pfam" id="PF13304">
    <property type="entry name" value="AAA_21"/>
    <property type="match status" value="1"/>
</dbReference>